<gene>
    <name evidence="7" type="ORF">GF339_01710</name>
</gene>
<organism evidence="7 8">
    <name type="scientific">candidate division KSB3 bacterium</name>
    <dbReference type="NCBI Taxonomy" id="2044937"/>
    <lineage>
        <taxon>Bacteria</taxon>
        <taxon>candidate division KSB3</taxon>
    </lineage>
</organism>
<dbReference type="CDD" id="cd17574">
    <property type="entry name" value="REC_OmpR"/>
    <property type="match status" value="1"/>
</dbReference>
<feature type="modified residue" description="4-aspartylphosphate" evidence="4">
    <location>
        <position position="52"/>
    </location>
</feature>
<dbReference type="InterPro" id="IPR004358">
    <property type="entry name" value="Sig_transdc_His_kin-like_C"/>
</dbReference>
<dbReference type="Pfam" id="PF02518">
    <property type="entry name" value="HATPase_c"/>
    <property type="match status" value="1"/>
</dbReference>
<dbReference type="Gene3D" id="3.30.565.10">
    <property type="entry name" value="Histidine kinase-like ATPase, C-terminal domain"/>
    <property type="match status" value="1"/>
</dbReference>
<dbReference type="Pfam" id="PF00512">
    <property type="entry name" value="HisKA"/>
    <property type="match status" value="1"/>
</dbReference>
<dbReference type="SUPFAM" id="SSF55874">
    <property type="entry name" value="ATPase domain of HSP90 chaperone/DNA topoisomerase II/histidine kinase"/>
    <property type="match status" value="1"/>
</dbReference>
<dbReference type="InterPro" id="IPR011006">
    <property type="entry name" value="CheY-like_superfamily"/>
</dbReference>
<sequence>MTKILVVDDDQEIRDKIQTILEYEEFEVLSAENGRRGIEIAKQSVPDLIVCDVIMPAISGFGVLTELRNDSRTIGIPFVFLTGCSAPEEVRYGMTLGADDYLVKPFKTSDLLATIRTRLEKQAAAMRQLESLRLDLSAALPHEFKTPLTAILGFSELLIHFGQQLKPSIDEIIEMQRSVYKNALRLQRLTENYLLYAKLRLMEHDHAQRERWNRHALTVHNNLVLAWVTPITQKHHRQKDIQIKLPAPVYFQVLETDIQKIVQELVENACKFSQPGTPIVITAQFTKEHAALTITDKGRGMTEEQIANIGAYMQFDRSHYEQQGSGLGLAIAKMLARLYQGGIIIESKPAQGTTVTLKLPARDHSI</sequence>
<dbReference type="PANTHER" id="PTHR43547:SF2">
    <property type="entry name" value="HYBRID SIGNAL TRANSDUCTION HISTIDINE KINASE C"/>
    <property type="match status" value="1"/>
</dbReference>
<evidence type="ECO:0000256" key="2">
    <source>
        <dbReference type="ARBA" id="ARBA00012438"/>
    </source>
</evidence>
<evidence type="ECO:0000259" key="5">
    <source>
        <dbReference type="PROSITE" id="PS50109"/>
    </source>
</evidence>
<accession>A0A9D5JS54</accession>
<dbReference type="PROSITE" id="PS50110">
    <property type="entry name" value="RESPONSE_REGULATORY"/>
    <property type="match status" value="1"/>
</dbReference>
<dbReference type="InterPro" id="IPR036890">
    <property type="entry name" value="HATPase_C_sf"/>
</dbReference>
<proteinExistence type="predicted"/>
<protein>
    <recommendedName>
        <fullName evidence="2">histidine kinase</fullName>
        <ecNumber evidence="2">2.7.13.3</ecNumber>
    </recommendedName>
</protein>
<dbReference type="Proteomes" id="UP000649604">
    <property type="component" value="Unassembled WGS sequence"/>
</dbReference>
<dbReference type="InterPro" id="IPR036097">
    <property type="entry name" value="HisK_dim/P_sf"/>
</dbReference>
<dbReference type="PANTHER" id="PTHR43547">
    <property type="entry name" value="TWO-COMPONENT HISTIDINE KINASE"/>
    <property type="match status" value="1"/>
</dbReference>
<evidence type="ECO:0000313" key="8">
    <source>
        <dbReference type="Proteomes" id="UP000649604"/>
    </source>
</evidence>
<dbReference type="PROSITE" id="PS50109">
    <property type="entry name" value="HIS_KIN"/>
    <property type="match status" value="1"/>
</dbReference>
<dbReference type="SMART" id="SM00448">
    <property type="entry name" value="REC"/>
    <property type="match status" value="1"/>
</dbReference>
<evidence type="ECO:0000256" key="3">
    <source>
        <dbReference type="ARBA" id="ARBA00022553"/>
    </source>
</evidence>
<evidence type="ECO:0000259" key="6">
    <source>
        <dbReference type="PROSITE" id="PS50110"/>
    </source>
</evidence>
<comment type="catalytic activity">
    <reaction evidence="1">
        <text>ATP + protein L-histidine = ADP + protein N-phospho-L-histidine.</text>
        <dbReference type="EC" id="2.7.13.3"/>
    </reaction>
</comment>
<dbReference type="InterPro" id="IPR003594">
    <property type="entry name" value="HATPase_dom"/>
</dbReference>
<dbReference type="SMART" id="SM00388">
    <property type="entry name" value="HisKA"/>
    <property type="match status" value="1"/>
</dbReference>
<dbReference type="EMBL" id="WJJP01000048">
    <property type="protein sequence ID" value="MBD3323267.1"/>
    <property type="molecule type" value="Genomic_DNA"/>
</dbReference>
<dbReference type="InterPro" id="IPR005467">
    <property type="entry name" value="His_kinase_dom"/>
</dbReference>
<dbReference type="CDD" id="cd00082">
    <property type="entry name" value="HisKA"/>
    <property type="match status" value="1"/>
</dbReference>
<feature type="domain" description="Response regulatory" evidence="6">
    <location>
        <begin position="3"/>
        <end position="119"/>
    </location>
</feature>
<dbReference type="GO" id="GO:0000155">
    <property type="term" value="F:phosphorelay sensor kinase activity"/>
    <property type="evidence" value="ECO:0007669"/>
    <property type="project" value="InterPro"/>
</dbReference>
<evidence type="ECO:0000256" key="1">
    <source>
        <dbReference type="ARBA" id="ARBA00000085"/>
    </source>
</evidence>
<evidence type="ECO:0000313" key="7">
    <source>
        <dbReference type="EMBL" id="MBD3323267.1"/>
    </source>
</evidence>
<dbReference type="EC" id="2.7.13.3" evidence="2"/>
<comment type="caution">
    <text evidence="7">The sequence shown here is derived from an EMBL/GenBank/DDBJ whole genome shotgun (WGS) entry which is preliminary data.</text>
</comment>
<dbReference type="SUPFAM" id="SSF52172">
    <property type="entry name" value="CheY-like"/>
    <property type="match status" value="1"/>
</dbReference>
<dbReference type="AlphaFoldDB" id="A0A9D5JS54"/>
<name>A0A9D5JS54_9BACT</name>
<feature type="domain" description="Histidine kinase" evidence="5">
    <location>
        <begin position="139"/>
        <end position="363"/>
    </location>
</feature>
<dbReference type="SMART" id="SM00387">
    <property type="entry name" value="HATPase_c"/>
    <property type="match status" value="1"/>
</dbReference>
<dbReference type="InterPro" id="IPR001789">
    <property type="entry name" value="Sig_transdc_resp-reg_receiver"/>
</dbReference>
<dbReference type="Gene3D" id="1.10.287.130">
    <property type="match status" value="1"/>
</dbReference>
<evidence type="ECO:0000256" key="4">
    <source>
        <dbReference type="PROSITE-ProRule" id="PRU00169"/>
    </source>
</evidence>
<dbReference type="PRINTS" id="PR00344">
    <property type="entry name" value="BCTRLSENSOR"/>
</dbReference>
<keyword evidence="3 4" id="KW-0597">Phosphoprotein</keyword>
<dbReference type="Pfam" id="PF00072">
    <property type="entry name" value="Response_reg"/>
    <property type="match status" value="1"/>
</dbReference>
<dbReference type="InterPro" id="IPR003661">
    <property type="entry name" value="HisK_dim/P_dom"/>
</dbReference>
<reference evidence="7" key="1">
    <citation type="submission" date="2019-11" db="EMBL/GenBank/DDBJ databases">
        <title>Microbial mats filling the niche in hypersaline microbial mats.</title>
        <authorList>
            <person name="Wong H.L."/>
            <person name="Macleod F.I."/>
            <person name="White R.A. III"/>
            <person name="Burns B.P."/>
        </authorList>
    </citation>
    <scope>NUCLEOTIDE SEQUENCE</scope>
    <source>
        <strain evidence="7">Rbin_158</strain>
    </source>
</reference>
<dbReference type="SUPFAM" id="SSF47384">
    <property type="entry name" value="Homodimeric domain of signal transducing histidine kinase"/>
    <property type="match status" value="1"/>
</dbReference>
<dbReference type="Gene3D" id="3.40.50.2300">
    <property type="match status" value="1"/>
</dbReference>